<evidence type="ECO:0000256" key="2">
    <source>
        <dbReference type="SAM" id="SignalP"/>
    </source>
</evidence>
<name>A0A4Y9YHU8_9AGAM</name>
<keyword evidence="4" id="KW-1185">Reference proteome</keyword>
<feature type="compositionally biased region" description="Low complexity" evidence="1">
    <location>
        <begin position="247"/>
        <end position="259"/>
    </location>
</feature>
<feature type="non-terminal residue" evidence="3">
    <location>
        <position position="316"/>
    </location>
</feature>
<feature type="chain" id="PRO_5021233688" evidence="2">
    <location>
        <begin position="27"/>
        <end position="316"/>
    </location>
</feature>
<evidence type="ECO:0000313" key="4">
    <source>
        <dbReference type="Proteomes" id="UP000298327"/>
    </source>
</evidence>
<reference evidence="3 4" key="1">
    <citation type="submission" date="2019-02" db="EMBL/GenBank/DDBJ databases">
        <title>Genome sequencing of the rare red list fungi Dentipellis fragilis.</title>
        <authorList>
            <person name="Buettner E."/>
            <person name="Kellner H."/>
        </authorList>
    </citation>
    <scope>NUCLEOTIDE SEQUENCE [LARGE SCALE GENOMIC DNA]</scope>
    <source>
        <strain evidence="3 4">DSM 105465</strain>
    </source>
</reference>
<organism evidence="3 4">
    <name type="scientific">Dentipellis fragilis</name>
    <dbReference type="NCBI Taxonomy" id="205917"/>
    <lineage>
        <taxon>Eukaryota</taxon>
        <taxon>Fungi</taxon>
        <taxon>Dikarya</taxon>
        <taxon>Basidiomycota</taxon>
        <taxon>Agaricomycotina</taxon>
        <taxon>Agaricomycetes</taxon>
        <taxon>Russulales</taxon>
        <taxon>Hericiaceae</taxon>
        <taxon>Dentipellis</taxon>
    </lineage>
</organism>
<feature type="signal peptide" evidence="2">
    <location>
        <begin position="1"/>
        <end position="26"/>
    </location>
</feature>
<feature type="region of interest" description="Disordered" evidence="1">
    <location>
        <begin position="247"/>
        <end position="277"/>
    </location>
</feature>
<dbReference type="Proteomes" id="UP000298327">
    <property type="component" value="Unassembled WGS sequence"/>
</dbReference>
<keyword evidence="2" id="KW-0732">Signal</keyword>
<accession>A0A4Y9YHU8</accession>
<feature type="region of interest" description="Disordered" evidence="1">
    <location>
        <begin position="290"/>
        <end position="316"/>
    </location>
</feature>
<feature type="compositionally biased region" description="Polar residues" evidence="1">
    <location>
        <begin position="260"/>
        <end position="277"/>
    </location>
</feature>
<dbReference type="EMBL" id="SEOQ01000478">
    <property type="protein sequence ID" value="TFY62124.1"/>
    <property type="molecule type" value="Genomic_DNA"/>
</dbReference>
<sequence length="316" mass="33659">MRNHWQVHTPAAIWLFGFSLRRALLARPSTNAQTQSAAEAFPLDGNSRLLQIVSAGPRTCRCYSGYCTTITHMNQYDLGSTPRLRSDAVVNVRVPWRDSSHRAVQIGLVRLQRSAFNTSYCTWATAGVLNDSTVRTSESQYALTDHGIHDLIESTCTLYITANIMASSISDTTASPAPFSPFSTHSASSDLATSDGEPAARPACCADPIGDLPAESPDLGAFTTVFRALNELQPRTFPVPLSAAHAPATVTGTGTPPTASSNLSTAEYDSDTNRGSTVWTHQPIASYLALSSRGVPSSQSRASSPPPSSPPSSDTE</sequence>
<proteinExistence type="predicted"/>
<dbReference type="AlphaFoldDB" id="A0A4Y9YHU8"/>
<protein>
    <submittedName>
        <fullName evidence="3">Uncharacterized protein</fullName>
    </submittedName>
</protein>
<feature type="compositionally biased region" description="Low complexity" evidence="1">
    <location>
        <begin position="291"/>
        <end position="303"/>
    </location>
</feature>
<evidence type="ECO:0000256" key="1">
    <source>
        <dbReference type="SAM" id="MobiDB-lite"/>
    </source>
</evidence>
<evidence type="ECO:0000313" key="3">
    <source>
        <dbReference type="EMBL" id="TFY62124.1"/>
    </source>
</evidence>
<dbReference type="OrthoDB" id="5590473at2759"/>
<comment type="caution">
    <text evidence="3">The sequence shown here is derived from an EMBL/GenBank/DDBJ whole genome shotgun (WGS) entry which is preliminary data.</text>
</comment>
<gene>
    <name evidence="3" type="ORF">EVG20_g6811</name>
</gene>
<dbReference type="STRING" id="205917.A0A4Y9YHU8"/>